<protein>
    <submittedName>
        <fullName evidence="8">Major facilitator superfamily domain-containing protein</fullName>
    </submittedName>
</protein>
<feature type="transmembrane region" description="Helical" evidence="6">
    <location>
        <begin position="287"/>
        <end position="308"/>
    </location>
</feature>
<feature type="domain" description="Major facilitator superfamily (MFS) profile" evidence="7">
    <location>
        <begin position="1"/>
        <end position="477"/>
    </location>
</feature>
<comment type="caution">
    <text evidence="8">The sequence shown here is derived from an EMBL/GenBank/DDBJ whole genome shotgun (WGS) entry which is preliminary data.</text>
</comment>
<dbReference type="InterPro" id="IPR020846">
    <property type="entry name" value="MFS_dom"/>
</dbReference>
<keyword evidence="4 6" id="KW-0472">Membrane</keyword>
<evidence type="ECO:0000313" key="8">
    <source>
        <dbReference type="EMBL" id="KAK3687961.1"/>
    </source>
</evidence>
<evidence type="ECO:0000259" key="7">
    <source>
        <dbReference type="PROSITE" id="PS50850"/>
    </source>
</evidence>
<dbReference type="GO" id="GO:0015174">
    <property type="term" value="F:basic amino acid transmembrane transporter activity"/>
    <property type="evidence" value="ECO:0007669"/>
    <property type="project" value="TreeGrafter"/>
</dbReference>
<feature type="transmembrane region" description="Helical" evidence="6">
    <location>
        <begin position="455"/>
        <end position="473"/>
    </location>
</feature>
<dbReference type="Gene3D" id="1.20.1250.20">
    <property type="entry name" value="MFS general substrate transporter like domains"/>
    <property type="match status" value="1"/>
</dbReference>
<dbReference type="SUPFAM" id="SSF103473">
    <property type="entry name" value="MFS general substrate transporter"/>
    <property type="match status" value="1"/>
</dbReference>
<reference evidence="8" key="2">
    <citation type="submission" date="2023-06" db="EMBL/GenBank/DDBJ databases">
        <authorList>
            <consortium name="Lawrence Berkeley National Laboratory"/>
            <person name="Haridas S."/>
            <person name="Hensen N."/>
            <person name="Bonometti L."/>
            <person name="Westerberg I."/>
            <person name="Brannstrom I.O."/>
            <person name="Guillou S."/>
            <person name="Cros-Aarteil S."/>
            <person name="Calhoun S."/>
            <person name="Kuo A."/>
            <person name="Mondo S."/>
            <person name="Pangilinan J."/>
            <person name="Riley R."/>
            <person name="Labutti K."/>
            <person name="Andreopoulos B."/>
            <person name="Lipzen A."/>
            <person name="Chen C."/>
            <person name="Yanf M."/>
            <person name="Daum C."/>
            <person name="Ng V."/>
            <person name="Clum A."/>
            <person name="Steindorff A."/>
            <person name="Ohm R."/>
            <person name="Martin F."/>
            <person name="Silar P."/>
            <person name="Natvig D."/>
            <person name="Lalanne C."/>
            <person name="Gautier V."/>
            <person name="Ament-Velasquez S.L."/>
            <person name="Kruys A."/>
            <person name="Hutchinson M.I."/>
            <person name="Powell A.J."/>
            <person name="Barry K."/>
            <person name="Miller A.N."/>
            <person name="Grigoriev I.V."/>
            <person name="Debuchy R."/>
            <person name="Gladieux P."/>
            <person name="Thoren M.H."/>
            <person name="Johannesson H."/>
        </authorList>
    </citation>
    <scope>NUCLEOTIDE SEQUENCE</scope>
    <source>
        <strain evidence="8">CBS 314.62</strain>
    </source>
</reference>
<feature type="transmembrane region" description="Helical" evidence="6">
    <location>
        <begin position="348"/>
        <end position="370"/>
    </location>
</feature>
<comment type="subcellular location">
    <subcellularLocation>
        <location evidence="1">Membrane</location>
        <topology evidence="1">Multi-pass membrane protein</topology>
    </subcellularLocation>
</comment>
<dbReference type="Pfam" id="PF07690">
    <property type="entry name" value="MFS_1"/>
    <property type="match status" value="1"/>
</dbReference>
<dbReference type="GO" id="GO:0000329">
    <property type="term" value="C:fungal-type vacuole membrane"/>
    <property type="evidence" value="ECO:0007669"/>
    <property type="project" value="TreeGrafter"/>
</dbReference>
<dbReference type="Proteomes" id="UP001270362">
    <property type="component" value="Unassembled WGS sequence"/>
</dbReference>
<proteinExistence type="predicted"/>
<dbReference type="AlphaFoldDB" id="A0AAE1CC01"/>
<feature type="transmembrane region" description="Helical" evidence="6">
    <location>
        <begin position="45"/>
        <end position="67"/>
    </location>
</feature>
<feature type="region of interest" description="Disordered" evidence="5">
    <location>
        <begin position="479"/>
        <end position="509"/>
    </location>
</feature>
<dbReference type="PANTHER" id="PTHR23501:SF33">
    <property type="entry name" value="MAJOR FACILITATOR SUPERFAMILY (MFS) PROFILE DOMAIN-CONTAINING PROTEIN"/>
    <property type="match status" value="1"/>
</dbReference>
<accession>A0AAE1CC01</accession>
<evidence type="ECO:0000256" key="2">
    <source>
        <dbReference type="ARBA" id="ARBA00022692"/>
    </source>
</evidence>
<reference evidence="8" key="1">
    <citation type="journal article" date="2023" name="Mol. Phylogenet. Evol.">
        <title>Genome-scale phylogeny and comparative genomics of the fungal order Sordariales.</title>
        <authorList>
            <person name="Hensen N."/>
            <person name="Bonometti L."/>
            <person name="Westerberg I."/>
            <person name="Brannstrom I.O."/>
            <person name="Guillou S."/>
            <person name="Cros-Aarteil S."/>
            <person name="Calhoun S."/>
            <person name="Haridas S."/>
            <person name="Kuo A."/>
            <person name="Mondo S."/>
            <person name="Pangilinan J."/>
            <person name="Riley R."/>
            <person name="LaButti K."/>
            <person name="Andreopoulos B."/>
            <person name="Lipzen A."/>
            <person name="Chen C."/>
            <person name="Yan M."/>
            <person name="Daum C."/>
            <person name="Ng V."/>
            <person name="Clum A."/>
            <person name="Steindorff A."/>
            <person name="Ohm R.A."/>
            <person name="Martin F."/>
            <person name="Silar P."/>
            <person name="Natvig D.O."/>
            <person name="Lalanne C."/>
            <person name="Gautier V."/>
            <person name="Ament-Velasquez S.L."/>
            <person name="Kruys A."/>
            <person name="Hutchinson M.I."/>
            <person name="Powell A.J."/>
            <person name="Barry K."/>
            <person name="Miller A.N."/>
            <person name="Grigoriev I.V."/>
            <person name="Debuchy R."/>
            <person name="Gladieux P."/>
            <person name="Hiltunen Thoren M."/>
            <person name="Johannesson H."/>
        </authorList>
    </citation>
    <scope>NUCLEOTIDE SEQUENCE</scope>
    <source>
        <strain evidence="8">CBS 314.62</strain>
    </source>
</reference>
<dbReference type="PRINTS" id="PR01036">
    <property type="entry name" value="TCRTETB"/>
</dbReference>
<dbReference type="PANTHER" id="PTHR23501">
    <property type="entry name" value="MAJOR FACILITATOR SUPERFAMILY"/>
    <property type="match status" value="1"/>
</dbReference>
<keyword evidence="9" id="KW-1185">Reference proteome</keyword>
<keyword evidence="2 6" id="KW-0812">Transmembrane</keyword>
<dbReference type="EMBL" id="JAULSO010000002">
    <property type="protein sequence ID" value="KAK3687961.1"/>
    <property type="molecule type" value="Genomic_DNA"/>
</dbReference>
<feature type="transmembrane region" description="Helical" evidence="6">
    <location>
        <begin position="382"/>
        <end position="405"/>
    </location>
</feature>
<organism evidence="8 9">
    <name type="scientific">Podospora appendiculata</name>
    <dbReference type="NCBI Taxonomy" id="314037"/>
    <lineage>
        <taxon>Eukaryota</taxon>
        <taxon>Fungi</taxon>
        <taxon>Dikarya</taxon>
        <taxon>Ascomycota</taxon>
        <taxon>Pezizomycotina</taxon>
        <taxon>Sordariomycetes</taxon>
        <taxon>Sordariomycetidae</taxon>
        <taxon>Sordariales</taxon>
        <taxon>Podosporaceae</taxon>
        <taxon>Podospora</taxon>
    </lineage>
</organism>
<evidence type="ECO:0000256" key="3">
    <source>
        <dbReference type="ARBA" id="ARBA00022989"/>
    </source>
</evidence>
<sequence>MFRQIASDFDHLSSASWIISSYIIGVIVMQPLYGKLSDIYSRKPLLLFAYACYCVGGLLAGLGFSFWGVLVGRALCGVGNAGITVLISVLILDLVPIREVAVWRGYVYAVNQAGRAVGPSLGGFIADGSNWRWALLYQVPLTAVGLVFIWWNMSFPTPLHGLDELEQESCQRSKLKRIDFSGSVSLGLANISLLLFLDRVQRSPKDLLKSLSAIFPLSTWVALLLAFIAVEAFWAREPILPLRLLARRNVISAYSIQFLQTAAQMALYTSIPLYFRVTMGDSGTVVGVRLMFITLGTIAGGLISGFIIKRTGLYRRLTVVSILLSNLSFLTIFLRWRGTTGWTETTYGFPIGLGFGVSLSAAFIGLAAGIDPSELACSTSGFYLSLNLGSLIGVSGASLLIGTFVERTLQERLQDLPDAAKIIHDVTSNFDSINELPGHIAKIVLEAYTQSFVNVWLFSLVFGSLALVASLAMREGQLKEDGSANKRRSSSLHSRDYSTFPRRPNTMDR</sequence>
<feature type="transmembrane region" description="Helical" evidence="6">
    <location>
        <begin position="131"/>
        <end position="151"/>
    </location>
</feature>
<evidence type="ECO:0000256" key="1">
    <source>
        <dbReference type="ARBA" id="ARBA00004141"/>
    </source>
</evidence>
<evidence type="ECO:0000313" key="9">
    <source>
        <dbReference type="Proteomes" id="UP001270362"/>
    </source>
</evidence>
<name>A0AAE1CC01_9PEZI</name>
<feature type="transmembrane region" description="Helical" evidence="6">
    <location>
        <begin position="178"/>
        <end position="197"/>
    </location>
</feature>
<feature type="transmembrane region" description="Helical" evidence="6">
    <location>
        <begin position="74"/>
        <end position="97"/>
    </location>
</feature>
<feature type="transmembrane region" description="Helical" evidence="6">
    <location>
        <begin position="217"/>
        <end position="235"/>
    </location>
</feature>
<evidence type="ECO:0000256" key="5">
    <source>
        <dbReference type="SAM" id="MobiDB-lite"/>
    </source>
</evidence>
<gene>
    <name evidence="8" type="ORF">B0T22DRAFT_498210</name>
</gene>
<dbReference type="InterPro" id="IPR036259">
    <property type="entry name" value="MFS_trans_sf"/>
</dbReference>
<evidence type="ECO:0000256" key="4">
    <source>
        <dbReference type="ARBA" id="ARBA00023136"/>
    </source>
</evidence>
<dbReference type="InterPro" id="IPR011701">
    <property type="entry name" value="MFS"/>
</dbReference>
<dbReference type="PROSITE" id="PS50850">
    <property type="entry name" value="MFS"/>
    <property type="match status" value="1"/>
</dbReference>
<evidence type="ECO:0000256" key="6">
    <source>
        <dbReference type="SAM" id="Phobius"/>
    </source>
</evidence>
<keyword evidence="3 6" id="KW-1133">Transmembrane helix</keyword>
<feature type="transmembrane region" description="Helical" evidence="6">
    <location>
        <begin position="317"/>
        <end position="336"/>
    </location>
</feature>
<feature type="transmembrane region" description="Helical" evidence="6">
    <location>
        <begin position="12"/>
        <end position="33"/>
    </location>
</feature>